<dbReference type="EMBL" id="CADEAL010002247">
    <property type="protein sequence ID" value="CAB1439190.1"/>
    <property type="molecule type" value="Genomic_DNA"/>
</dbReference>
<dbReference type="Proteomes" id="UP001153269">
    <property type="component" value="Unassembled WGS sequence"/>
</dbReference>
<organism evidence="2 3">
    <name type="scientific">Pleuronectes platessa</name>
    <name type="common">European plaice</name>
    <dbReference type="NCBI Taxonomy" id="8262"/>
    <lineage>
        <taxon>Eukaryota</taxon>
        <taxon>Metazoa</taxon>
        <taxon>Chordata</taxon>
        <taxon>Craniata</taxon>
        <taxon>Vertebrata</taxon>
        <taxon>Euteleostomi</taxon>
        <taxon>Actinopterygii</taxon>
        <taxon>Neopterygii</taxon>
        <taxon>Teleostei</taxon>
        <taxon>Neoteleostei</taxon>
        <taxon>Acanthomorphata</taxon>
        <taxon>Carangaria</taxon>
        <taxon>Pleuronectiformes</taxon>
        <taxon>Pleuronectoidei</taxon>
        <taxon>Pleuronectidae</taxon>
        <taxon>Pleuronectes</taxon>
    </lineage>
</organism>
<proteinExistence type="predicted"/>
<keyword evidence="3" id="KW-1185">Reference proteome</keyword>
<name>A0A9N7YTE4_PLEPL</name>
<evidence type="ECO:0000313" key="2">
    <source>
        <dbReference type="EMBL" id="CAB1439190.1"/>
    </source>
</evidence>
<evidence type="ECO:0000313" key="3">
    <source>
        <dbReference type="Proteomes" id="UP001153269"/>
    </source>
</evidence>
<reference evidence="2" key="1">
    <citation type="submission" date="2020-03" db="EMBL/GenBank/DDBJ databases">
        <authorList>
            <person name="Weist P."/>
        </authorList>
    </citation>
    <scope>NUCLEOTIDE SEQUENCE</scope>
</reference>
<comment type="caution">
    <text evidence="2">The sequence shown here is derived from an EMBL/GenBank/DDBJ whole genome shotgun (WGS) entry which is preliminary data.</text>
</comment>
<gene>
    <name evidence="2" type="ORF">PLEPLA_LOCUS27012</name>
</gene>
<sequence length="145" mass="17204">MAREEKNQILDLEKENQRLLLQIPKPQVYESRTFTKYLDNVNAIKEKQVQLEREKEKKETEKQEKTKQVEREKKDKTESEEQKKREKNEKIEKEKVFHHSTGHKASSSRQRCAHILKSVATRTTTTSRRADDNLPMDLMPDVKGL</sequence>
<dbReference type="AlphaFoldDB" id="A0A9N7YTE4"/>
<protein>
    <submittedName>
        <fullName evidence="2">Uncharacterized protein</fullName>
    </submittedName>
</protein>
<evidence type="ECO:0000256" key="1">
    <source>
        <dbReference type="SAM" id="MobiDB-lite"/>
    </source>
</evidence>
<feature type="region of interest" description="Disordered" evidence="1">
    <location>
        <begin position="49"/>
        <end position="145"/>
    </location>
</feature>
<feature type="compositionally biased region" description="Basic and acidic residues" evidence="1">
    <location>
        <begin position="49"/>
        <end position="97"/>
    </location>
</feature>
<accession>A0A9N7YTE4</accession>